<sequence>MASPTIPTIAPDTAFLTGTIFSTSDSSNTFGSTRSTTSEASGGAATAAVTAFGSPTPSPPNAGPDNRISAGAVAGISLGLGLFVGLIGAMLLYLWRRRRAPKNGDGEALLGYQRDAGYQRDEKFASPEPIPPPSPTVPTPYNRILEWAQGTRPSSVSSMPSSFATRDVPDSDEATVVRSQSNASSRSAYSQASAAYSQVSTARPGRPSDENHPEFYDSGRPPHLYRISEHE</sequence>
<evidence type="ECO:0000313" key="7">
    <source>
        <dbReference type="EMBL" id="KAJ7077300.1"/>
    </source>
</evidence>
<protein>
    <submittedName>
        <fullName evidence="7">Uncharacterized protein</fullName>
    </submittedName>
</protein>
<comment type="subcellular location">
    <subcellularLocation>
        <location evidence="1">Membrane</location>
        <topology evidence="1">Single-pass membrane protein</topology>
    </subcellularLocation>
</comment>
<dbReference type="PANTHER" id="PTHR15549:SF6">
    <property type="entry name" value="MID2 DOMAIN-CONTAINING PROTEIN"/>
    <property type="match status" value="1"/>
</dbReference>
<gene>
    <name evidence="7" type="ORF">B0H15DRAFT_862154</name>
</gene>
<reference evidence="7" key="1">
    <citation type="submission" date="2023-03" db="EMBL/GenBank/DDBJ databases">
        <title>Massive genome expansion in bonnet fungi (Mycena s.s.) driven by repeated elements and novel gene families across ecological guilds.</title>
        <authorList>
            <consortium name="Lawrence Berkeley National Laboratory"/>
            <person name="Harder C.B."/>
            <person name="Miyauchi S."/>
            <person name="Viragh M."/>
            <person name="Kuo A."/>
            <person name="Thoen E."/>
            <person name="Andreopoulos B."/>
            <person name="Lu D."/>
            <person name="Skrede I."/>
            <person name="Drula E."/>
            <person name="Henrissat B."/>
            <person name="Morin E."/>
            <person name="Kohler A."/>
            <person name="Barry K."/>
            <person name="LaButti K."/>
            <person name="Morin E."/>
            <person name="Salamov A."/>
            <person name="Lipzen A."/>
            <person name="Mereny Z."/>
            <person name="Hegedus B."/>
            <person name="Baldrian P."/>
            <person name="Stursova M."/>
            <person name="Weitz H."/>
            <person name="Taylor A."/>
            <person name="Grigoriev I.V."/>
            <person name="Nagy L.G."/>
            <person name="Martin F."/>
            <person name="Kauserud H."/>
        </authorList>
    </citation>
    <scope>NUCLEOTIDE SEQUENCE</scope>
    <source>
        <strain evidence="7">CBHHK173m</strain>
    </source>
</reference>
<dbReference type="GO" id="GO:0016020">
    <property type="term" value="C:membrane"/>
    <property type="evidence" value="ECO:0007669"/>
    <property type="project" value="UniProtKB-SubCell"/>
</dbReference>
<evidence type="ECO:0000256" key="1">
    <source>
        <dbReference type="ARBA" id="ARBA00004167"/>
    </source>
</evidence>
<evidence type="ECO:0000313" key="8">
    <source>
        <dbReference type="Proteomes" id="UP001222325"/>
    </source>
</evidence>
<keyword evidence="4 6" id="KW-0472">Membrane</keyword>
<feature type="transmembrane region" description="Helical" evidence="6">
    <location>
        <begin position="68"/>
        <end position="95"/>
    </location>
</feature>
<dbReference type="GO" id="GO:0071944">
    <property type="term" value="C:cell periphery"/>
    <property type="evidence" value="ECO:0007669"/>
    <property type="project" value="UniProtKB-ARBA"/>
</dbReference>
<dbReference type="PANTHER" id="PTHR15549">
    <property type="entry name" value="PAIRED IMMUNOGLOBULIN-LIKE TYPE 2 RECEPTOR"/>
    <property type="match status" value="1"/>
</dbReference>
<evidence type="ECO:0000256" key="3">
    <source>
        <dbReference type="ARBA" id="ARBA00022989"/>
    </source>
</evidence>
<proteinExistence type="predicted"/>
<keyword evidence="8" id="KW-1185">Reference proteome</keyword>
<dbReference type="Proteomes" id="UP001222325">
    <property type="component" value="Unassembled WGS sequence"/>
</dbReference>
<feature type="compositionally biased region" description="Low complexity" evidence="5">
    <location>
        <begin position="153"/>
        <end position="162"/>
    </location>
</feature>
<name>A0AAD6TTQ1_9AGAR</name>
<dbReference type="EMBL" id="JARJCN010000074">
    <property type="protein sequence ID" value="KAJ7077300.1"/>
    <property type="molecule type" value="Genomic_DNA"/>
</dbReference>
<organism evidence="7 8">
    <name type="scientific">Mycena belliarum</name>
    <dbReference type="NCBI Taxonomy" id="1033014"/>
    <lineage>
        <taxon>Eukaryota</taxon>
        <taxon>Fungi</taxon>
        <taxon>Dikarya</taxon>
        <taxon>Basidiomycota</taxon>
        <taxon>Agaricomycotina</taxon>
        <taxon>Agaricomycetes</taxon>
        <taxon>Agaricomycetidae</taxon>
        <taxon>Agaricales</taxon>
        <taxon>Marasmiineae</taxon>
        <taxon>Mycenaceae</taxon>
        <taxon>Mycena</taxon>
    </lineage>
</organism>
<evidence type="ECO:0000256" key="2">
    <source>
        <dbReference type="ARBA" id="ARBA00022692"/>
    </source>
</evidence>
<accession>A0AAD6TTQ1</accession>
<evidence type="ECO:0000256" key="5">
    <source>
        <dbReference type="SAM" id="MobiDB-lite"/>
    </source>
</evidence>
<dbReference type="AlphaFoldDB" id="A0AAD6TTQ1"/>
<comment type="caution">
    <text evidence="7">The sequence shown here is derived from an EMBL/GenBank/DDBJ whole genome shotgun (WGS) entry which is preliminary data.</text>
</comment>
<keyword evidence="2 6" id="KW-0812">Transmembrane</keyword>
<feature type="compositionally biased region" description="Low complexity" evidence="5">
    <location>
        <begin position="176"/>
        <end position="200"/>
    </location>
</feature>
<feature type="region of interest" description="Disordered" evidence="5">
    <location>
        <begin position="121"/>
        <end position="231"/>
    </location>
</feature>
<dbReference type="InterPro" id="IPR051694">
    <property type="entry name" value="Immunoregulatory_rcpt-like"/>
</dbReference>
<evidence type="ECO:0000256" key="4">
    <source>
        <dbReference type="ARBA" id="ARBA00023136"/>
    </source>
</evidence>
<feature type="compositionally biased region" description="Basic and acidic residues" evidence="5">
    <location>
        <begin position="206"/>
        <end position="217"/>
    </location>
</feature>
<feature type="compositionally biased region" description="Pro residues" evidence="5">
    <location>
        <begin position="128"/>
        <end position="138"/>
    </location>
</feature>
<evidence type="ECO:0000256" key="6">
    <source>
        <dbReference type="SAM" id="Phobius"/>
    </source>
</evidence>
<keyword evidence="3 6" id="KW-1133">Transmembrane helix</keyword>